<protein>
    <submittedName>
        <fullName evidence="2">Uncharacterized protein</fullName>
    </submittedName>
</protein>
<name>A0A0U4IW21_9CAUD</name>
<dbReference type="Proteomes" id="UP000222336">
    <property type="component" value="Segment"/>
</dbReference>
<dbReference type="GeneID" id="40078957"/>
<dbReference type="KEGG" id="vg:40078957"/>
<feature type="region of interest" description="Disordered" evidence="1">
    <location>
        <begin position="1"/>
        <end position="22"/>
    </location>
</feature>
<organism evidence="2 3">
    <name type="scientific">Arthrobacter phage Laroye</name>
    <dbReference type="NCBI Taxonomy" id="1772305"/>
    <lineage>
        <taxon>Viruses</taxon>
        <taxon>Duplodnaviria</taxon>
        <taxon>Heunggongvirae</taxon>
        <taxon>Uroviricota</taxon>
        <taxon>Caudoviricetes</taxon>
        <taxon>Laroyevirus</taxon>
        <taxon>Laroyevirus laroye</taxon>
    </lineage>
</organism>
<evidence type="ECO:0000256" key="1">
    <source>
        <dbReference type="SAM" id="MobiDB-lite"/>
    </source>
</evidence>
<reference evidence="3" key="1">
    <citation type="submission" date="2015-11" db="EMBL/GenBank/DDBJ databases">
        <authorList>
            <person name="Dogans D."/>
            <person name="Schneider V.M."/>
            <person name="Bradley K.W."/>
            <person name="Asai D.J."/>
            <person name="Bowman C.A."/>
            <person name="Russell D.A."/>
            <person name="Pope W.H."/>
            <person name="Jacobs-Sera D."/>
            <person name="Hendrix R.W."/>
            <person name="Hatfull G.F."/>
        </authorList>
    </citation>
    <scope>NUCLEOTIDE SEQUENCE [LARGE SCALE GENOMIC DNA]</scope>
</reference>
<dbReference type="EMBL" id="KU160654">
    <property type="protein sequence ID" value="ALY09575.1"/>
    <property type="molecule type" value="Genomic_DNA"/>
</dbReference>
<proteinExistence type="predicted"/>
<sequence>MTLPPDEPSHNHMTREIRSPGSGCPACEAYWLKQAARERPLEPVTVTVEIPASMAAHMDRHRVGGYSIQGGVLSSDSRPEVWPL</sequence>
<accession>A0A0U4IW21</accession>
<keyword evidence="3" id="KW-1185">Reference proteome</keyword>
<dbReference type="RefSeq" id="YP_009603040.1">
    <property type="nucleotide sequence ID" value="NC_041947.1"/>
</dbReference>
<feature type="compositionally biased region" description="Basic and acidic residues" evidence="1">
    <location>
        <begin position="7"/>
        <end position="18"/>
    </location>
</feature>
<evidence type="ECO:0000313" key="3">
    <source>
        <dbReference type="Proteomes" id="UP000222336"/>
    </source>
</evidence>
<gene>
    <name evidence="2" type="primary">50</name>
    <name evidence="2" type="ORF">LAROYE_50</name>
</gene>
<evidence type="ECO:0000313" key="2">
    <source>
        <dbReference type="EMBL" id="ALY09575.1"/>
    </source>
</evidence>